<evidence type="ECO:0000259" key="6">
    <source>
        <dbReference type="PROSITE" id="PS50211"/>
    </source>
</evidence>
<dbReference type="PANTHER" id="PTHR31017:SF2">
    <property type="entry name" value="DENN DOMAIN-CONTAINING PROTEIN 11"/>
    <property type="match status" value="1"/>
</dbReference>
<dbReference type="GO" id="GO:0005737">
    <property type="term" value="C:cytoplasm"/>
    <property type="evidence" value="ECO:0007669"/>
    <property type="project" value="TreeGrafter"/>
</dbReference>
<keyword evidence="3" id="KW-0344">Guanine-nucleotide releasing factor</keyword>
<evidence type="ECO:0000313" key="8">
    <source>
        <dbReference type="Proteomes" id="UP000007879"/>
    </source>
</evidence>
<accession>A0A1X7V5Z1</accession>
<dbReference type="AlphaFoldDB" id="A0A1X7V5Z1"/>
<reference evidence="8" key="1">
    <citation type="journal article" date="2010" name="Nature">
        <title>The Amphimedon queenslandica genome and the evolution of animal complexity.</title>
        <authorList>
            <person name="Srivastava M."/>
            <person name="Simakov O."/>
            <person name="Chapman J."/>
            <person name="Fahey B."/>
            <person name="Gauthier M.E."/>
            <person name="Mitros T."/>
            <person name="Richards G.S."/>
            <person name="Conaco C."/>
            <person name="Dacre M."/>
            <person name="Hellsten U."/>
            <person name="Larroux C."/>
            <person name="Putnam N.H."/>
            <person name="Stanke M."/>
            <person name="Adamska M."/>
            <person name="Darling A."/>
            <person name="Degnan S.M."/>
            <person name="Oakley T.H."/>
            <person name="Plachetzki D.C."/>
            <person name="Zhai Y."/>
            <person name="Adamski M."/>
            <person name="Calcino A."/>
            <person name="Cummins S.F."/>
            <person name="Goodstein D.M."/>
            <person name="Harris C."/>
            <person name="Jackson D.J."/>
            <person name="Leys S.P."/>
            <person name="Shu S."/>
            <person name="Woodcroft B.J."/>
            <person name="Vervoort M."/>
            <person name="Kosik K.S."/>
            <person name="Manning G."/>
            <person name="Degnan B.M."/>
            <person name="Rokhsar D.S."/>
        </authorList>
    </citation>
    <scope>NUCLEOTIDE SEQUENCE [LARGE SCALE GENOMIC DNA]</scope>
</reference>
<dbReference type="InParanoid" id="A0A1X7V5Z1"/>
<evidence type="ECO:0000256" key="4">
    <source>
        <dbReference type="ARBA" id="ARBA00033400"/>
    </source>
</evidence>
<dbReference type="OMA" id="LWTEEHM"/>
<comment type="similarity">
    <text evidence="1">Belongs to the DENND11 family.</text>
</comment>
<dbReference type="KEGG" id="aqu:100631569"/>
<dbReference type="EnsemblMetazoa" id="XM_003385705.2">
    <property type="protein sequence ID" value="XP_003385753.1"/>
    <property type="gene ID" value="LOC100631569"/>
</dbReference>
<dbReference type="InterPro" id="IPR037516">
    <property type="entry name" value="Tripartite_DENN"/>
</dbReference>
<keyword evidence="8" id="KW-1185">Reference proteome</keyword>
<dbReference type="OrthoDB" id="2152680at2759"/>
<dbReference type="eggNOG" id="KOG4704">
    <property type="taxonomic scope" value="Eukaryota"/>
</dbReference>
<feature type="domain" description="UDENN" evidence="6">
    <location>
        <begin position="63"/>
        <end position="433"/>
    </location>
</feature>
<evidence type="ECO:0000256" key="2">
    <source>
        <dbReference type="ARBA" id="ARBA00015743"/>
    </source>
</evidence>
<dbReference type="Pfam" id="PF09804">
    <property type="entry name" value="DENND11"/>
    <property type="match status" value="1"/>
</dbReference>
<evidence type="ECO:0000256" key="1">
    <source>
        <dbReference type="ARBA" id="ARBA00007629"/>
    </source>
</evidence>
<gene>
    <name evidence="7" type="primary">100631569</name>
</gene>
<feature type="region of interest" description="Disordered" evidence="5">
    <location>
        <begin position="1"/>
        <end position="27"/>
    </location>
</feature>
<evidence type="ECO:0000313" key="7">
    <source>
        <dbReference type="EnsemblMetazoa" id="Aqu2.1.34932_001"/>
    </source>
</evidence>
<dbReference type="PROSITE" id="PS50211">
    <property type="entry name" value="DENN"/>
    <property type="match status" value="1"/>
</dbReference>
<evidence type="ECO:0000256" key="3">
    <source>
        <dbReference type="ARBA" id="ARBA00022658"/>
    </source>
</evidence>
<reference evidence="7" key="2">
    <citation type="submission" date="2017-05" db="UniProtKB">
        <authorList>
            <consortium name="EnsemblMetazoa"/>
        </authorList>
    </citation>
    <scope>IDENTIFICATION</scope>
</reference>
<dbReference type="GO" id="GO:0005085">
    <property type="term" value="F:guanyl-nucleotide exchange factor activity"/>
    <property type="evidence" value="ECO:0007669"/>
    <property type="project" value="UniProtKB-KW"/>
</dbReference>
<organism evidence="7">
    <name type="scientific">Amphimedon queenslandica</name>
    <name type="common">Sponge</name>
    <dbReference type="NCBI Taxonomy" id="400682"/>
    <lineage>
        <taxon>Eukaryota</taxon>
        <taxon>Metazoa</taxon>
        <taxon>Porifera</taxon>
        <taxon>Demospongiae</taxon>
        <taxon>Heteroscleromorpha</taxon>
        <taxon>Haplosclerida</taxon>
        <taxon>Niphatidae</taxon>
        <taxon>Amphimedon</taxon>
    </lineage>
</organism>
<dbReference type="PANTHER" id="PTHR31017">
    <property type="entry name" value="LATE SECRETORY PATHWAY PROTEIN AVL9-RELATED"/>
    <property type="match status" value="1"/>
</dbReference>
<protein>
    <recommendedName>
        <fullName evidence="2">DENN domain-containing protein 11</fullName>
    </recommendedName>
    <alternativeName>
        <fullName evidence="4">Protein LCHN</fullName>
    </alternativeName>
</protein>
<name>A0A1X7V5Z1_AMPQE</name>
<dbReference type="EnsemblMetazoa" id="Aqu2.1.34932_001">
    <property type="protein sequence ID" value="Aqu2.1.34932_001"/>
    <property type="gene ID" value="Aqu2.1.34932"/>
</dbReference>
<dbReference type="Proteomes" id="UP000007879">
    <property type="component" value="Unassembled WGS sequence"/>
</dbReference>
<evidence type="ECO:0000256" key="5">
    <source>
        <dbReference type="SAM" id="MobiDB-lite"/>
    </source>
</evidence>
<dbReference type="STRING" id="400682.A0A1X7V5Z1"/>
<sequence length="433" mass="49708">MEPDRELLIDDDGVEEGKRLEEEDENYQYHQANRESRLLDLEEDSAGEKRNRMQHILGKDLIVAVFVVAFDTKKGNIIEWAYPEEINLDGVEFRAMASGFHNVTTDFIYFKHNQLFGLSCYEKISVSNVEERGARMKSVGILAVSYSNLHNHMEFLSQQAKFRVQNPNSDYESLVSYFWSIQAPRANPTSPSSLATQDLPHMEITHPAGCFSQFLEFFGPKVFALWKLSLLKKRILIFSPPPVGVTCYKVYCMCLLASHNIENTEIDTGQNPLFFVNVADIDYISTLNSYIACTTERIFQSKTDLYDIYIDSQTIIPTSNRLDCFLRLTPTDEQRYTQLIHSQDMAFTLTRAMKDKTEQDVMLARFFQQLNTEVYQSLINVDGDSCEDHVMTCEMVQLIGLHPKDHIFLTELASLHSLNVTVQRQSDAFPCCI</sequence>
<dbReference type="InterPro" id="IPR018626">
    <property type="entry name" value="LCHN/Anr2"/>
</dbReference>
<dbReference type="InterPro" id="IPR051731">
    <property type="entry name" value="DENND11/AVL9_GEFs"/>
</dbReference>
<proteinExistence type="inferred from homology"/>